<dbReference type="Pfam" id="PF00005">
    <property type="entry name" value="ABC_tran"/>
    <property type="match status" value="1"/>
</dbReference>
<dbReference type="InterPro" id="IPR003439">
    <property type="entry name" value="ABC_transporter-like_ATP-bd"/>
</dbReference>
<protein>
    <submittedName>
        <fullName evidence="2">TAP1 protein</fullName>
    </submittedName>
</protein>
<dbReference type="PANTHER" id="PTHR24221">
    <property type="entry name" value="ATP-BINDING CASSETTE SUB-FAMILY B"/>
    <property type="match status" value="1"/>
</dbReference>
<accession>A0A7K8SE95</accession>
<dbReference type="GO" id="GO:0016020">
    <property type="term" value="C:membrane"/>
    <property type="evidence" value="ECO:0007669"/>
    <property type="project" value="TreeGrafter"/>
</dbReference>
<dbReference type="AlphaFoldDB" id="A0A7K8SE95"/>
<organism evidence="2 3">
    <name type="scientific">Rhodinocichla rosea</name>
    <dbReference type="NCBI Taxonomy" id="58203"/>
    <lineage>
        <taxon>Eukaryota</taxon>
        <taxon>Metazoa</taxon>
        <taxon>Chordata</taxon>
        <taxon>Craniata</taxon>
        <taxon>Vertebrata</taxon>
        <taxon>Euteleostomi</taxon>
        <taxon>Archelosauria</taxon>
        <taxon>Archosauria</taxon>
        <taxon>Dinosauria</taxon>
        <taxon>Saurischia</taxon>
        <taxon>Theropoda</taxon>
        <taxon>Coelurosauria</taxon>
        <taxon>Aves</taxon>
        <taxon>Neognathae</taxon>
        <taxon>Neoaves</taxon>
        <taxon>Telluraves</taxon>
        <taxon>Australaves</taxon>
        <taxon>Passeriformes</taxon>
        <taxon>Thraupidae</taxon>
        <taxon>Rhodinocichla</taxon>
    </lineage>
</organism>
<dbReference type="SUPFAM" id="SSF52540">
    <property type="entry name" value="P-loop containing nucleoside triphosphate hydrolases"/>
    <property type="match status" value="1"/>
</dbReference>
<dbReference type="PANTHER" id="PTHR24221:SF249">
    <property type="entry name" value="ANTIGEN PEPTIDE TRANSPORTER 1"/>
    <property type="match status" value="1"/>
</dbReference>
<feature type="non-terminal residue" evidence="2">
    <location>
        <position position="1"/>
    </location>
</feature>
<comment type="caution">
    <text evidence="2">The sequence shown here is derived from an EMBL/GenBank/DDBJ whole genome shotgun (WGS) entry which is preliminary data.</text>
</comment>
<feature type="domain" description="ABC transporter" evidence="1">
    <location>
        <begin position="2"/>
        <end position="148"/>
    </location>
</feature>
<dbReference type="GO" id="GO:0005524">
    <property type="term" value="F:ATP binding"/>
    <property type="evidence" value="ECO:0007669"/>
    <property type="project" value="InterPro"/>
</dbReference>
<proteinExistence type="predicted"/>
<dbReference type="Proteomes" id="UP000574210">
    <property type="component" value="Unassembled WGS sequence"/>
</dbReference>
<dbReference type="EMBL" id="VWYZ01002491">
    <property type="protein sequence ID" value="NXF28407.1"/>
    <property type="molecule type" value="Genomic_DNA"/>
</dbReference>
<evidence type="ECO:0000259" key="1">
    <source>
        <dbReference type="Pfam" id="PF00005"/>
    </source>
</evidence>
<sequence length="159" mass="16240">QGVSLSLRPGEAVAVLAPPGGGKSSLAAAALGLRPLAGGAVLLDGTPLSPRSDPALRQQVAGVLQSPSLLSRSLSANIRLGWGHKEGTPVVAAARRAGVHTWAQQLPQGYDTEVGPRGMQLSGGQAQGVALARALLRDPQVLVLDEPTRALDPVTRCQV</sequence>
<dbReference type="Gene3D" id="3.40.50.300">
    <property type="entry name" value="P-loop containing nucleotide triphosphate hydrolases"/>
    <property type="match status" value="1"/>
</dbReference>
<dbReference type="InterPro" id="IPR039421">
    <property type="entry name" value="Type_1_exporter"/>
</dbReference>
<keyword evidence="3" id="KW-1185">Reference proteome</keyword>
<evidence type="ECO:0000313" key="2">
    <source>
        <dbReference type="EMBL" id="NXF28407.1"/>
    </source>
</evidence>
<reference evidence="2 3" key="1">
    <citation type="submission" date="2019-09" db="EMBL/GenBank/DDBJ databases">
        <title>Bird 10,000 Genomes (B10K) Project - Family phase.</title>
        <authorList>
            <person name="Zhang G."/>
        </authorList>
    </citation>
    <scope>NUCLEOTIDE SEQUENCE [LARGE SCALE GENOMIC DNA]</scope>
    <source>
        <strain evidence="2">B10K-CU-031-12</strain>
        <tissue evidence="2">Muscle</tissue>
    </source>
</reference>
<evidence type="ECO:0000313" key="3">
    <source>
        <dbReference type="Proteomes" id="UP000574210"/>
    </source>
</evidence>
<dbReference type="GO" id="GO:0015440">
    <property type="term" value="F:ABC-type peptide transporter activity"/>
    <property type="evidence" value="ECO:0007669"/>
    <property type="project" value="TreeGrafter"/>
</dbReference>
<gene>
    <name evidence="2" type="primary">Tap1</name>
    <name evidence="2" type="ORF">RHOROS_R01484</name>
</gene>
<dbReference type="GO" id="GO:0016887">
    <property type="term" value="F:ATP hydrolysis activity"/>
    <property type="evidence" value="ECO:0007669"/>
    <property type="project" value="InterPro"/>
</dbReference>
<name>A0A7K8SE95_9PASS</name>
<dbReference type="InterPro" id="IPR027417">
    <property type="entry name" value="P-loop_NTPase"/>
</dbReference>
<feature type="non-terminal residue" evidence="2">
    <location>
        <position position="159"/>
    </location>
</feature>